<reference evidence="1 2" key="1">
    <citation type="submission" date="2021-07" db="EMBL/GenBank/DDBJ databases">
        <authorList>
            <consortium name="Genoscope - CEA"/>
            <person name="William W."/>
        </authorList>
    </citation>
    <scope>NUCLEOTIDE SEQUENCE [LARGE SCALE GENOMIC DNA]</scope>
</reference>
<evidence type="ECO:0000313" key="1">
    <source>
        <dbReference type="EMBL" id="CAG7885906.1"/>
    </source>
</evidence>
<proteinExistence type="predicted"/>
<evidence type="ECO:0000313" key="2">
    <source>
        <dbReference type="Proteomes" id="UP000694005"/>
    </source>
</evidence>
<dbReference type="AlphaFoldDB" id="A0A8D9GT42"/>
<dbReference type="Proteomes" id="UP000694005">
    <property type="component" value="Chromosome A03"/>
</dbReference>
<dbReference type="Gramene" id="A03p72490.2_BraZ1">
    <property type="protein sequence ID" value="A03p72490.2_BraZ1.CDS"/>
    <property type="gene ID" value="A03g72490.2_BraZ1"/>
</dbReference>
<accession>A0A8D9GT42</accession>
<protein>
    <submittedName>
        <fullName evidence="1">Uncharacterized protein</fullName>
    </submittedName>
</protein>
<gene>
    <name evidence="1" type="ORF">BRAPAZ1V2_A03P72490.2</name>
</gene>
<dbReference type="EMBL" id="LS974619">
    <property type="protein sequence ID" value="CAG7885906.1"/>
    <property type="molecule type" value="Genomic_DNA"/>
</dbReference>
<sequence length="52" mass="6067">MNRHKLKGTLRAKQQVPIRCIMCGDMRRVTKVVVVMRQLFGSFMVRGYVDGR</sequence>
<name>A0A8D9GT42_BRACM</name>
<organism evidence="1 2">
    <name type="scientific">Brassica campestris</name>
    <name type="common">Field mustard</name>
    <dbReference type="NCBI Taxonomy" id="3711"/>
    <lineage>
        <taxon>Eukaryota</taxon>
        <taxon>Viridiplantae</taxon>
        <taxon>Streptophyta</taxon>
        <taxon>Embryophyta</taxon>
        <taxon>Tracheophyta</taxon>
        <taxon>Spermatophyta</taxon>
        <taxon>Magnoliopsida</taxon>
        <taxon>eudicotyledons</taxon>
        <taxon>Gunneridae</taxon>
        <taxon>Pentapetalae</taxon>
        <taxon>rosids</taxon>
        <taxon>malvids</taxon>
        <taxon>Brassicales</taxon>
        <taxon>Brassicaceae</taxon>
        <taxon>Brassiceae</taxon>
        <taxon>Brassica</taxon>
    </lineage>
</organism>